<evidence type="ECO:0000313" key="2">
    <source>
        <dbReference type="Proteomes" id="UP000077266"/>
    </source>
</evidence>
<proteinExistence type="predicted"/>
<sequence>MCEPAVAQARSSDLEGGPYFAYDIISVANGAYVDVAESPDFDHLYIAADPRNFDSAWYLDLTEEEGTYTIEYFNLPYSLTVDNSTQGPNPLRLASRYHDLPPLLLQVVPAGGEDYVVKVANEDLLWTLYGDENKIQLLPASGEMTQHWRANYVRFYDDSTVSLYSLLPINSQCLTSLSKIVHPFAMRAQTTHECSKHLRMHTLRTRPLSQSVCRNIRKYLIRYGQLC</sequence>
<dbReference type="Gene3D" id="2.80.10.50">
    <property type="match status" value="1"/>
</dbReference>
<organism evidence="1 2">
    <name type="scientific">Exidia glandulosa HHB12029</name>
    <dbReference type="NCBI Taxonomy" id="1314781"/>
    <lineage>
        <taxon>Eukaryota</taxon>
        <taxon>Fungi</taxon>
        <taxon>Dikarya</taxon>
        <taxon>Basidiomycota</taxon>
        <taxon>Agaricomycotina</taxon>
        <taxon>Agaricomycetes</taxon>
        <taxon>Auriculariales</taxon>
        <taxon>Exidiaceae</taxon>
        <taxon>Exidia</taxon>
    </lineage>
</organism>
<reference evidence="1 2" key="1">
    <citation type="journal article" date="2016" name="Mol. Biol. Evol.">
        <title>Comparative Genomics of Early-Diverging Mushroom-Forming Fungi Provides Insights into the Origins of Lignocellulose Decay Capabilities.</title>
        <authorList>
            <person name="Nagy L.G."/>
            <person name="Riley R."/>
            <person name="Tritt A."/>
            <person name="Adam C."/>
            <person name="Daum C."/>
            <person name="Floudas D."/>
            <person name="Sun H."/>
            <person name="Yadav J.S."/>
            <person name="Pangilinan J."/>
            <person name="Larsson K.H."/>
            <person name="Matsuura K."/>
            <person name="Barry K."/>
            <person name="Labutti K."/>
            <person name="Kuo R."/>
            <person name="Ohm R.A."/>
            <person name="Bhattacharya S.S."/>
            <person name="Shirouzu T."/>
            <person name="Yoshinaga Y."/>
            <person name="Martin F.M."/>
            <person name="Grigoriev I.V."/>
            <person name="Hibbett D.S."/>
        </authorList>
    </citation>
    <scope>NUCLEOTIDE SEQUENCE [LARGE SCALE GENOMIC DNA]</scope>
    <source>
        <strain evidence="1 2">HHB12029</strain>
    </source>
</reference>
<name>A0A166AIV3_EXIGL</name>
<evidence type="ECO:0008006" key="3">
    <source>
        <dbReference type="Google" id="ProtNLM"/>
    </source>
</evidence>
<dbReference type="InterPro" id="IPR035992">
    <property type="entry name" value="Ricin_B-like_lectins"/>
</dbReference>
<dbReference type="Proteomes" id="UP000077266">
    <property type="component" value="Unassembled WGS sequence"/>
</dbReference>
<dbReference type="InParanoid" id="A0A166AIV3"/>
<dbReference type="OrthoDB" id="2972047at2759"/>
<protein>
    <recommendedName>
        <fullName evidence="3">Ricin B lectin domain-containing protein</fullName>
    </recommendedName>
</protein>
<keyword evidence="2" id="KW-1185">Reference proteome</keyword>
<dbReference type="SUPFAM" id="SSF50370">
    <property type="entry name" value="Ricin B-like lectins"/>
    <property type="match status" value="1"/>
</dbReference>
<gene>
    <name evidence="1" type="ORF">EXIGLDRAFT_692768</name>
</gene>
<dbReference type="EMBL" id="KV426010">
    <property type="protein sequence ID" value="KZV92309.1"/>
    <property type="molecule type" value="Genomic_DNA"/>
</dbReference>
<evidence type="ECO:0000313" key="1">
    <source>
        <dbReference type="EMBL" id="KZV92309.1"/>
    </source>
</evidence>
<dbReference type="AlphaFoldDB" id="A0A166AIV3"/>
<accession>A0A166AIV3</accession>